<feature type="compositionally biased region" description="Basic and acidic residues" evidence="1">
    <location>
        <begin position="935"/>
        <end position="962"/>
    </location>
</feature>
<dbReference type="Gene3D" id="3.60.10.10">
    <property type="entry name" value="Endonuclease/exonuclease/phosphatase"/>
    <property type="match status" value="1"/>
</dbReference>
<evidence type="ECO:0000313" key="3">
    <source>
        <dbReference type="EMBL" id="ETO15716.1"/>
    </source>
</evidence>
<dbReference type="GO" id="GO:0046856">
    <property type="term" value="P:phosphatidylinositol dephosphorylation"/>
    <property type="evidence" value="ECO:0007669"/>
    <property type="project" value="InterPro"/>
</dbReference>
<feature type="compositionally biased region" description="Low complexity" evidence="1">
    <location>
        <begin position="963"/>
        <end position="972"/>
    </location>
</feature>
<dbReference type="AlphaFoldDB" id="X6MPW5"/>
<dbReference type="EMBL" id="ASPP01018862">
    <property type="protein sequence ID" value="ETO15716.1"/>
    <property type="molecule type" value="Genomic_DNA"/>
</dbReference>
<dbReference type="SUPFAM" id="SSF56219">
    <property type="entry name" value="DNase I-like"/>
    <property type="match status" value="1"/>
</dbReference>
<dbReference type="InterPro" id="IPR046985">
    <property type="entry name" value="IP5"/>
</dbReference>
<protein>
    <recommendedName>
        <fullName evidence="2">Inositol polyphosphate-related phosphatase domain-containing protein</fullName>
    </recommendedName>
</protein>
<dbReference type="OrthoDB" id="7862313at2759"/>
<feature type="non-terminal residue" evidence="3">
    <location>
        <position position="1"/>
    </location>
</feature>
<feature type="region of interest" description="Disordered" evidence="1">
    <location>
        <begin position="929"/>
        <end position="981"/>
    </location>
</feature>
<accession>X6MPW5</accession>
<name>X6MPW5_RETFI</name>
<organism evidence="3 4">
    <name type="scientific">Reticulomyxa filosa</name>
    <dbReference type="NCBI Taxonomy" id="46433"/>
    <lineage>
        <taxon>Eukaryota</taxon>
        <taxon>Sar</taxon>
        <taxon>Rhizaria</taxon>
        <taxon>Retaria</taxon>
        <taxon>Foraminifera</taxon>
        <taxon>Monothalamids</taxon>
        <taxon>Reticulomyxidae</taxon>
        <taxon>Reticulomyxa</taxon>
    </lineage>
</organism>
<gene>
    <name evidence="3" type="ORF">RFI_21648</name>
</gene>
<evidence type="ECO:0000259" key="2">
    <source>
        <dbReference type="SMART" id="SM00128"/>
    </source>
</evidence>
<dbReference type="GO" id="GO:0004439">
    <property type="term" value="F:phosphatidylinositol-4,5-bisphosphate 5-phosphatase activity"/>
    <property type="evidence" value="ECO:0007669"/>
    <property type="project" value="TreeGrafter"/>
</dbReference>
<keyword evidence="4" id="KW-1185">Reference proteome</keyword>
<reference evidence="3 4" key="1">
    <citation type="journal article" date="2013" name="Curr. Biol.">
        <title>The Genome of the Foraminiferan Reticulomyxa filosa.</title>
        <authorList>
            <person name="Glockner G."/>
            <person name="Hulsmann N."/>
            <person name="Schleicher M."/>
            <person name="Noegel A.A."/>
            <person name="Eichinger L."/>
            <person name="Gallinger C."/>
            <person name="Pawlowski J."/>
            <person name="Sierra R."/>
            <person name="Euteneuer U."/>
            <person name="Pillet L."/>
            <person name="Moustafa A."/>
            <person name="Platzer M."/>
            <person name="Groth M."/>
            <person name="Szafranski K."/>
            <person name="Schliwa M."/>
        </authorList>
    </citation>
    <scope>NUCLEOTIDE SEQUENCE [LARGE SCALE GENOMIC DNA]</scope>
</reference>
<sequence length="1059" mass="122457">IKFADNRDYHLTFASPQERQQFKDLLARVIKFQQKLESWNKEQIRNRSVSASQLQHPFAMSTRETVFQNRVSLGTTMDEPQGLSRIASVSFTSDMSNVMMDGSEYTGVSSTQVSEYWIQYTHWGQLKTRKMILHAVEKVVRLFGDRRKCTDEFAIQMIATIEVMNTVTLELVFTQKIKPMKMVFQSNNDLWYFVEQLRFLNANVLLHIHDANTNLTTVSLLDADHGDDNPVKDHGDDAIDTYPTTEVALKYRNPSIPNSVIHELNTYSHLFRYPVLRLIRTIPSRGISADKQITWKQHRRVIYLDMKRHAIRMKTVGEHLKEYHFQDITLLEKSYSNHNQLHMALTFHGSEDTQVRDYWYEFISPRAREEFVGRLVSAPFLAPLVSTSNNNDDHNGDDDELIPQIPSPIIRDAVTSFNTEEKKEELSSPRSLKGFSQDYSQLISNWKHKSTQINSSPLSLWIGSWNVAESEPDLSALGTWFPSADVESHDVYVIGLQECSTNLRKQWESALLKHISGQNQQYVLFHQSWILQIGCIVIIHRAHIAKISHLESQEVATGQIRQHTLSFALSCKGNVIGNKGAAVISFQFQETALCFICCHLSARAEKYEKRAKDVYRIIKMLSIGRPGLDVLHQFHHVFFFGDMNYRVEKDFDKVCDLIKKKKWTDIVQFDQLIYQMQRQQVFYGFKEGTINFAPTYRWERYDNIISNKREQAPSYCDRILYSSLSDTHDLKQLKYTSTANAFGSDHRPVWSVFMFTPRLPYFTNPFHFQILGQQYDPSQLNSISQNAIVENVAIELVDLKATFIGVPELLKDELHATLYHPFIEKPVLWFSGGSFESRVNAFSWPGIELEVQYVLRPYISDPEFLSHTHVFVEFVNISKSSYVIGYATISLARAFPIKLLTNIENSKQRFDNKIQADLSQQITSAAISNATPQQKENHESVLESDQINEKKEDKQDSNENKHNNSNNGGTNHSKTKPVSQQDIHHVNAPKHFVVPILLHGKFVGEVRLSFVSTLHSMYCLVSFFHGIAPWIRIWRWGSQYVKFSLFIEYFFVKISFFIL</sequence>
<feature type="domain" description="Inositol polyphosphate-related phosphatase" evidence="2">
    <location>
        <begin position="456"/>
        <end position="765"/>
    </location>
</feature>
<comment type="caution">
    <text evidence="3">The sequence shown here is derived from an EMBL/GenBank/DDBJ whole genome shotgun (WGS) entry which is preliminary data.</text>
</comment>
<dbReference type="SMART" id="SM00128">
    <property type="entry name" value="IPPc"/>
    <property type="match status" value="1"/>
</dbReference>
<evidence type="ECO:0000313" key="4">
    <source>
        <dbReference type="Proteomes" id="UP000023152"/>
    </source>
</evidence>
<dbReference type="Pfam" id="PF22669">
    <property type="entry name" value="Exo_endo_phos2"/>
    <property type="match status" value="1"/>
</dbReference>
<dbReference type="InterPro" id="IPR036691">
    <property type="entry name" value="Endo/exonu/phosph_ase_sf"/>
</dbReference>
<evidence type="ECO:0000256" key="1">
    <source>
        <dbReference type="SAM" id="MobiDB-lite"/>
    </source>
</evidence>
<dbReference type="PANTHER" id="PTHR11200">
    <property type="entry name" value="INOSITOL 5-PHOSPHATASE"/>
    <property type="match status" value="1"/>
</dbReference>
<dbReference type="Proteomes" id="UP000023152">
    <property type="component" value="Unassembled WGS sequence"/>
</dbReference>
<dbReference type="InterPro" id="IPR000300">
    <property type="entry name" value="IPPc"/>
</dbReference>
<proteinExistence type="predicted"/>